<feature type="compositionally biased region" description="Basic and acidic residues" evidence="6">
    <location>
        <begin position="1582"/>
        <end position="1598"/>
    </location>
</feature>
<comment type="caution">
    <text evidence="9">The sequence shown here is derived from an EMBL/GenBank/DDBJ whole genome shotgun (WGS) entry which is preliminary data.</text>
</comment>
<feature type="region of interest" description="Disordered" evidence="6">
    <location>
        <begin position="1482"/>
        <end position="1545"/>
    </location>
</feature>
<feature type="domain" description="EGF-like" evidence="8">
    <location>
        <begin position="436"/>
        <end position="468"/>
    </location>
</feature>
<evidence type="ECO:0000256" key="6">
    <source>
        <dbReference type="SAM" id="MobiDB-lite"/>
    </source>
</evidence>
<proteinExistence type="predicted"/>
<keyword evidence="5" id="KW-0245">EGF-like domain</keyword>
<feature type="signal peptide" evidence="7">
    <location>
        <begin position="1"/>
        <end position="19"/>
    </location>
</feature>
<feature type="region of interest" description="Disordered" evidence="6">
    <location>
        <begin position="22"/>
        <end position="43"/>
    </location>
</feature>
<feature type="compositionally biased region" description="Low complexity" evidence="6">
    <location>
        <begin position="852"/>
        <end position="867"/>
    </location>
</feature>
<feature type="compositionally biased region" description="Low complexity" evidence="6">
    <location>
        <begin position="1315"/>
        <end position="1327"/>
    </location>
</feature>
<dbReference type="PANTHER" id="PTHR13723">
    <property type="entry name" value="ADAMTS A DISINTEGRIN AND METALLOPROTEASE WITH THROMBOSPONDIN MOTIFS PROTEASE"/>
    <property type="match status" value="1"/>
</dbReference>
<feature type="disulfide bond" evidence="5">
    <location>
        <begin position="754"/>
        <end position="763"/>
    </location>
</feature>
<dbReference type="GO" id="GO:0031012">
    <property type="term" value="C:extracellular matrix"/>
    <property type="evidence" value="ECO:0007669"/>
    <property type="project" value="TreeGrafter"/>
</dbReference>
<evidence type="ECO:0000313" key="10">
    <source>
        <dbReference type="Proteomes" id="UP001314263"/>
    </source>
</evidence>
<dbReference type="Pfam" id="PF19030">
    <property type="entry name" value="TSP1_ADAMTS"/>
    <property type="match status" value="3"/>
</dbReference>
<dbReference type="PROSITE" id="PS01186">
    <property type="entry name" value="EGF_2"/>
    <property type="match status" value="1"/>
</dbReference>
<dbReference type="PANTHER" id="PTHR13723:SF315">
    <property type="entry name" value="NO LONG NERVE CORD, ISOFORM C"/>
    <property type="match status" value="1"/>
</dbReference>
<dbReference type="PROSITE" id="PS50092">
    <property type="entry name" value="TSP1"/>
    <property type="match status" value="3"/>
</dbReference>
<feature type="region of interest" description="Disordered" evidence="6">
    <location>
        <begin position="970"/>
        <end position="1012"/>
    </location>
</feature>
<dbReference type="CDD" id="cd00055">
    <property type="entry name" value="EGF_Lam"/>
    <property type="match status" value="1"/>
</dbReference>
<dbReference type="InterPro" id="IPR000884">
    <property type="entry name" value="TSP1_rpt"/>
</dbReference>
<dbReference type="EMBL" id="CAUYUE010000010">
    <property type="protein sequence ID" value="CAK0784320.1"/>
    <property type="molecule type" value="Genomic_DNA"/>
</dbReference>
<dbReference type="PROSITE" id="PS00022">
    <property type="entry name" value="EGF_1"/>
    <property type="match status" value="2"/>
</dbReference>
<comment type="caution">
    <text evidence="5">Lacks conserved residue(s) required for the propagation of feature annotation.</text>
</comment>
<dbReference type="InterPro" id="IPR002049">
    <property type="entry name" value="LE_dom"/>
</dbReference>
<feature type="disulfide bond" evidence="5">
    <location>
        <begin position="458"/>
        <end position="467"/>
    </location>
</feature>
<feature type="compositionally biased region" description="Low complexity" evidence="6">
    <location>
        <begin position="875"/>
        <end position="886"/>
    </location>
</feature>
<evidence type="ECO:0000259" key="8">
    <source>
        <dbReference type="PROSITE" id="PS50026"/>
    </source>
</evidence>
<dbReference type="SUPFAM" id="SSF82895">
    <property type="entry name" value="TSP-1 type 1 repeat"/>
    <property type="match status" value="2"/>
</dbReference>
<organism evidence="9 10">
    <name type="scientific">Coccomyxa viridis</name>
    <dbReference type="NCBI Taxonomy" id="1274662"/>
    <lineage>
        <taxon>Eukaryota</taxon>
        <taxon>Viridiplantae</taxon>
        <taxon>Chlorophyta</taxon>
        <taxon>core chlorophytes</taxon>
        <taxon>Trebouxiophyceae</taxon>
        <taxon>Trebouxiophyceae incertae sedis</taxon>
        <taxon>Coccomyxaceae</taxon>
        <taxon>Coccomyxa</taxon>
    </lineage>
</organism>
<keyword evidence="4" id="KW-0677">Repeat</keyword>
<dbReference type="InterPro" id="IPR036383">
    <property type="entry name" value="TSP1_rpt_sf"/>
</dbReference>
<evidence type="ECO:0000256" key="1">
    <source>
        <dbReference type="ARBA" id="ARBA00004613"/>
    </source>
</evidence>
<evidence type="ECO:0000256" key="5">
    <source>
        <dbReference type="PROSITE-ProRule" id="PRU00076"/>
    </source>
</evidence>
<dbReference type="InterPro" id="IPR000742">
    <property type="entry name" value="EGF"/>
</dbReference>
<evidence type="ECO:0000256" key="4">
    <source>
        <dbReference type="ARBA" id="ARBA00022737"/>
    </source>
</evidence>
<feature type="region of interest" description="Disordered" evidence="6">
    <location>
        <begin position="1032"/>
        <end position="1072"/>
    </location>
</feature>
<evidence type="ECO:0000313" key="9">
    <source>
        <dbReference type="EMBL" id="CAK0784320.1"/>
    </source>
</evidence>
<keyword evidence="5" id="KW-1015">Disulfide bond</keyword>
<comment type="subcellular location">
    <subcellularLocation>
        <location evidence="1">Secreted</location>
    </subcellularLocation>
</comment>
<dbReference type="GO" id="GO:0006508">
    <property type="term" value="P:proteolysis"/>
    <property type="evidence" value="ECO:0007669"/>
    <property type="project" value="TreeGrafter"/>
</dbReference>
<feature type="compositionally biased region" description="Polar residues" evidence="6">
    <location>
        <begin position="1529"/>
        <end position="1539"/>
    </location>
</feature>
<keyword evidence="3 7" id="KW-0732">Signal</keyword>
<feature type="region of interest" description="Disordered" evidence="6">
    <location>
        <begin position="1236"/>
        <end position="1256"/>
    </location>
</feature>
<feature type="region of interest" description="Disordered" evidence="6">
    <location>
        <begin position="1563"/>
        <end position="1646"/>
    </location>
</feature>
<dbReference type="Gene3D" id="2.20.100.10">
    <property type="entry name" value="Thrombospondin type-1 (TSP1) repeat"/>
    <property type="match status" value="2"/>
</dbReference>
<feature type="region of interest" description="Disordered" evidence="6">
    <location>
        <begin position="1273"/>
        <end position="1301"/>
    </location>
</feature>
<dbReference type="GO" id="GO:0030198">
    <property type="term" value="P:extracellular matrix organization"/>
    <property type="evidence" value="ECO:0007669"/>
    <property type="project" value="TreeGrafter"/>
</dbReference>
<evidence type="ECO:0000256" key="3">
    <source>
        <dbReference type="ARBA" id="ARBA00022729"/>
    </source>
</evidence>
<reference evidence="9 10" key="1">
    <citation type="submission" date="2023-10" db="EMBL/GenBank/DDBJ databases">
        <authorList>
            <person name="Maclean D."/>
            <person name="Macfadyen A."/>
        </authorList>
    </citation>
    <scope>NUCLEOTIDE SEQUENCE [LARGE SCALE GENOMIC DNA]</scope>
</reference>
<protein>
    <recommendedName>
        <fullName evidence="8">EGF-like domain-containing protein</fullName>
    </recommendedName>
</protein>
<name>A0AAV1IDJ4_9CHLO</name>
<dbReference type="GO" id="GO:0004222">
    <property type="term" value="F:metalloendopeptidase activity"/>
    <property type="evidence" value="ECO:0007669"/>
    <property type="project" value="TreeGrafter"/>
</dbReference>
<accession>A0AAV1IDJ4</accession>
<dbReference type="FunFam" id="2.20.100.10:FF:000005">
    <property type="entry name" value="ADAM metallopeptidase with thrombospondin type 1 motif 9"/>
    <property type="match status" value="1"/>
</dbReference>
<feature type="compositionally biased region" description="Low complexity" evidence="6">
    <location>
        <begin position="1242"/>
        <end position="1256"/>
    </location>
</feature>
<keyword evidence="10" id="KW-1185">Reference proteome</keyword>
<sequence>MRPWVSLLVLASLKSGALGQAQTPLNAQPSSSARETAASPSSALLSAPQQMTSDCSSFPFTVSTPLYAVGGSTGTNLAIALTGCLGQSACQVSVSRSASCSTGSLLHANSLSAPQQNCTASEQSVFVCKSFAVSPEMYQKVASGSCNDDWQQQTVMCSGTQLQRSLYQAILSGRCAKQCAPAQPSQQALMTLGSLPCTTLTLQLGAQNLAAALQLKQTVQASGMDSLNGCWTSNSSWQLLAMEDSEITEAGSSEAEGTSLASVQAGPWQACSSSCGSGWQERPLTCAALPGYLSEAGQCSAAGMQTASTSNPCSVGACNSAQWEYGPYGRCSAQCGGGTASRTAICKAGSGSGPAQADACNATSQALPLQRPCNPTPCRLHVWAVGAWGPCDKSCGGGRSTRSVTCTDATGAPADSSACPGFRPAAQRACNLQPCGNCTAAETCKGHGTCAQDGFCACSDGYSGVFCQVPPACASGVADIANQCCDSGTVDVSGNCCPAGARLDADGACCGSGKALDALGMCGGSAKLIDVQGAGCPTRAVDAQGACCPASYAIDECGVCGGSGDSCALVLSLQSDSLASTSAQASQPPRAALKEGVRSTLAALLEAPASSMEVAVRARNVSSASLITSSGSAGTGLQVVASYDISVIISPPAADQARMESYSAASARRALGGLESLRWTGDSAGFSNVRTVYAGRTGICGNGLCEVGERTATGVQNGTCPQDCPLPYTLCPATEAGLCSATGRCSFSSGLCSCYAGYAGRACEACAAGFQPVGGRCVPIFQLLMPPPVPAPKPSAAAPGSAPAGDSPAALFASFLAMEALASAVAAPAPAPVPTPAAALAPGHLPAPAPSPGAGAEHAHGATAPGPLLAPAPAPEHATAPAPAPVHLPTVAPILESKASEPASAPAPAAGAAAPGPAAAAQPLSAPAHAPQPGALPTAALAHQQSEPAEAPAPGLQLSALPATGLAHQLAAPAHAPAAQPSHPGAEVQAPAPAPAGSALAPTLAPAPAPGTWTAEEARQLALSFAAQRARLPAQPPAPDASASKSSGRGVSSAIASGMASPDAQPGQRSGSWASHHLGTVFGITLAALAGAALCVLGCCCVRRCARRVREGRGGASLPSWLLPTPSPRPRQPRRSSPLGLRSKYSNDELNRSNGGGQATGSADKSRYKVIVNPLHDEDDGEDQIKAIRPGLSAKLSEELFPSTQAVDGRSRSEMHMRLRPDFSAVAARTHVSDSAVPWHRASSSYNQAESSSESVRRSSAVLFDNPAYSVQVSPARDSTAQSGFRDPRPEPGPSAGEALPQGMSVYSNAVHDLSASSSGRGSSSAGPLEMSLPGLRSGRDSAEGIEISSPARPSTRYAGFQEPDDEESVMPRLALTPNTAGRLRRPPRAGGNAPGLAAPPSPSPSFSRQHRRNPSMALSFSPPQRPPPLQEMGLQSPPSSPEEEDGKLVEYSSSPGEASVHGEASVLSARSVGMVRTPAGYAMSMDSSSQPARPMPGGSLVQPSEASCAALRHSGVMQRTPADKEISMDSSSGPSQLSAGVEAEQPLPVFSAQKAKILFHEGTASPLEAMQPGTRPRGKAPTREERLEQRRHAHEMSLRASESCLPKGGAAQLSFVPSPDGASSDRHSGQSHEFPPMPMGASTSFDAEGADAVADRAFASGLATIQRRRMSGPHAKYRVVMFHQYPEELLRGWLRKQNIRDEQVEFCVLPPASHK</sequence>
<dbReference type="Proteomes" id="UP001314263">
    <property type="component" value="Unassembled WGS sequence"/>
</dbReference>
<dbReference type="InterPro" id="IPR050439">
    <property type="entry name" value="ADAMTS_ADAMTS-like"/>
</dbReference>
<feature type="compositionally biased region" description="Low complexity" evidence="6">
    <location>
        <begin position="1040"/>
        <end position="1054"/>
    </location>
</feature>
<feature type="region of interest" description="Disordered" evidence="6">
    <location>
        <begin position="899"/>
        <end position="955"/>
    </location>
</feature>
<keyword evidence="2" id="KW-0964">Secreted</keyword>
<dbReference type="GO" id="GO:0005576">
    <property type="term" value="C:extracellular region"/>
    <property type="evidence" value="ECO:0007669"/>
    <property type="project" value="UniProtKB-SubCell"/>
</dbReference>
<evidence type="ECO:0000256" key="2">
    <source>
        <dbReference type="ARBA" id="ARBA00022525"/>
    </source>
</evidence>
<feature type="domain" description="EGF-like" evidence="8">
    <location>
        <begin position="727"/>
        <end position="764"/>
    </location>
</feature>
<feature type="region of interest" description="Disordered" evidence="6">
    <location>
        <begin position="842"/>
        <end position="886"/>
    </location>
</feature>
<feature type="compositionally biased region" description="Low complexity" evidence="6">
    <location>
        <begin position="902"/>
        <end position="933"/>
    </location>
</feature>
<feature type="region of interest" description="Disordered" evidence="6">
    <location>
        <begin position="1314"/>
        <end position="1465"/>
    </location>
</feature>
<dbReference type="SMART" id="SM00181">
    <property type="entry name" value="EGF"/>
    <property type="match status" value="2"/>
</dbReference>
<feature type="region of interest" description="Disordered" evidence="6">
    <location>
        <begin position="1114"/>
        <end position="1167"/>
    </location>
</feature>
<dbReference type="SMART" id="SM00209">
    <property type="entry name" value="TSP1"/>
    <property type="match status" value="3"/>
</dbReference>
<feature type="chain" id="PRO_5043370730" description="EGF-like domain-containing protein" evidence="7">
    <location>
        <begin position="20"/>
        <end position="1716"/>
    </location>
</feature>
<evidence type="ECO:0000256" key="7">
    <source>
        <dbReference type="SAM" id="SignalP"/>
    </source>
</evidence>
<feature type="compositionally biased region" description="Low complexity" evidence="6">
    <location>
        <begin position="995"/>
        <end position="1012"/>
    </location>
</feature>
<dbReference type="PROSITE" id="PS50026">
    <property type="entry name" value="EGF_3"/>
    <property type="match status" value="2"/>
</dbReference>
<gene>
    <name evidence="9" type="ORF">CVIRNUC_007524</name>
</gene>
<feature type="compositionally biased region" description="Polar residues" evidence="6">
    <location>
        <begin position="22"/>
        <end position="34"/>
    </location>
</feature>
<feature type="compositionally biased region" description="Low complexity" evidence="6">
    <location>
        <begin position="970"/>
        <end position="986"/>
    </location>
</feature>
<dbReference type="PROSITE" id="PS01248">
    <property type="entry name" value="EGF_LAM_1"/>
    <property type="match status" value="1"/>
</dbReference>
<feature type="compositionally biased region" description="Polar residues" evidence="6">
    <location>
        <begin position="1273"/>
        <end position="1283"/>
    </location>
</feature>